<keyword evidence="3" id="KW-1185">Reference proteome</keyword>
<dbReference type="OrthoDB" id="2964940at2759"/>
<reference evidence="3" key="1">
    <citation type="journal article" date="2017" name="Nat. Ecol. Evol.">
        <title>Genome expansion and lineage-specific genetic innovations in the forest pathogenic fungi Armillaria.</title>
        <authorList>
            <person name="Sipos G."/>
            <person name="Prasanna A.N."/>
            <person name="Walter M.C."/>
            <person name="O'Connor E."/>
            <person name="Balint B."/>
            <person name="Krizsan K."/>
            <person name="Kiss B."/>
            <person name="Hess J."/>
            <person name="Varga T."/>
            <person name="Slot J."/>
            <person name="Riley R."/>
            <person name="Boka B."/>
            <person name="Rigling D."/>
            <person name="Barry K."/>
            <person name="Lee J."/>
            <person name="Mihaltcheva S."/>
            <person name="LaButti K."/>
            <person name="Lipzen A."/>
            <person name="Waldron R."/>
            <person name="Moloney N.M."/>
            <person name="Sperisen C."/>
            <person name="Kredics L."/>
            <person name="Vagvoelgyi C."/>
            <person name="Patrignani A."/>
            <person name="Fitzpatrick D."/>
            <person name="Nagy I."/>
            <person name="Doyle S."/>
            <person name="Anderson J.B."/>
            <person name="Grigoriev I.V."/>
            <person name="Gueldener U."/>
            <person name="Muensterkoetter M."/>
            <person name="Nagy L.G."/>
        </authorList>
    </citation>
    <scope>NUCLEOTIDE SEQUENCE [LARGE SCALE GENOMIC DNA]</scope>
    <source>
        <strain evidence="3">C18/9</strain>
    </source>
</reference>
<evidence type="ECO:0000313" key="3">
    <source>
        <dbReference type="Proteomes" id="UP000219338"/>
    </source>
</evidence>
<dbReference type="AlphaFoldDB" id="A0A284RYY7"/>
<feature type="transmembrane region" description="Helical" evidence="1">
    <location>
        <begin position="67"/>
        <end position="85"/>
    </location>
</feature>
<dbReference type="Proteomes" id="UP000219338">
    <property type="component" value="Unassembled WGS sequence"/>
</dbReference>
<organism evidence="2 3">
    <name type="scientific">Armillaria ostoyae</name>
    <name type="common">Armillaria root rot fungus</name>
    <dbReference type="NCBI Taxonomy" id="47428"/>
    <lineage>
        <taxon>Eukaryota</taxon>
        <taxon>Fungi</taxon>
        <taxon>Dikarya</taxon>
        <taxon>Basidiomycota</taxon>
        <taxon>Agaricomycotina</taxon>
        <taxon>Agaricomycetes</taxon>
        <taxon>Agaricomycetidae</taxon>
        <taxon>Agaricales</taxon>
        <taxon>Marasmiineae</taxon>
        <taxon>Physalacriaceae</taxon>
        <taxon>Armillaria</taxon>
    </lineage>
</organism>
<accession>A0A284RYY7</accession>
<name>A0A284RYY7_ARMOS</name>
<dbReference type="EMBL" id="FUEG01000022">
    <property type="protein sequence ID" value="SJL13957.1"/>
    <property type="molecule type" value="Genomic_DNA"/>
</dbReference>
<feature type="transmembrane region" description="Helical" evidence="1">
    <location>
        <begin position="33"/>
        <end position="55"/>
    </location>
</feature>
<sequence>MTARQHLGTPTPELTDSEIKEIYVALDTELNGAMLTALLYGIYTGVVAVTLWAVASRKNYQNDRRSHFLVVVILVLYLLSGFNLYNEWAEGILNFITNGESFWVAFTYSNLSTPIVCTDGIDAILSTLLADATLARGSIFVFAESLLMIF</sequence>
<keyword evidence="1" id="KW-0472">Membrane</keyword>
<proteinExistence type="predicted"/>
<keyword evidence="1" id="KW-0812">Transmembrane</keyword>
<evidence type="ECO:0000313" key="2">
    <source>
        <dbReference type="EMBL" id="SJL13957.1"/>
    </source>
</evidence>
<gene>
    <name evidence="2" type="ORF">ARMOST_17409</name>
</gene>
<evidence type="ECO:0000256" key="1">
    <source>
        <dbReference type="SAM" id="Phobius"/>
    </source>
</evidence>
<protein>
    <submittedName>
        <fullName evidence="2">Uncharacterized protein</fullName>
    </submittedName>
</protein>
<keyword evidence="1" id="KW-1133">Transmembrane helix</keyword>